<evidence type="ECO:0000256" key="2">
    <source>
        <dbReference type="ARBA" id="ARBA00022741"/>
    </source>
</evidence>
<comment type="caution">
    <text evidence="8">The sequence shown here is derived from an EMBL/GenBank/DDBJ whole genome shotgun (WGS) entry which is preliminary data.</text>
</comment>
<feature type="binding site" evidence="5">
    <location>
        <position position="59"/>
    </location>
    <ligand>
        <name>ATP</name>
        <dbReference type="ChEBI" id="CHEBI:30616"/>
    </ligand>
</feature>
<dbReference type="SMART" id="SM00220">
    <property type="entry name" value="S_TKc"/>
    <property type="match status" value="1"/>
</dbReference>
<evidence type="ECO:0000313" key="9">
    <source>
        <dbReference type="Proteomes" id="UP000190037"/>
    </source>
</evidence>
<protein>
    <recommendedName>
        <fullName evidence="7">Protein kinase domain-containing protein</fullName>
    </recommendedName>
</protein>
<keyword evidence="2 5" id="KW-0547">Nucleotide-binding</keyword>
<dbReference type="InterPro" id="IPR017441">
    <property type="entry name" value="Protein_kinase_ATP_BS"/>
</dbReference>
<name>A0A1T3NL08_9ACTN</name>
<dbReference type="InterPro" id="IPR015943">
    <property type="entry name" value="WD40/YVTN_repeat-like_dom_sf"/>
</dbReference>
<keyword evidence="3" id="KW-0418">Kinase</keyword>
<dbReference type="Pfam" id="PF13360">
    <property type="entry name" value="PQQ_2"/>
    <property type="match status" value="2"/>
</dbReference>
<dbReference type="CDD" id="cd14014">
    <property type="entry name" value="STKc_PknB_like"/>
    <property type="match status" value="1"/>
</dbReference>
<dbReference type="Gene3D" id="2.40.10.480">
    <property type="match status" value="2"/>
</dbReference>
<dbReference type="SMART" id="SM00564">
    <property type="entry name" value="PQQ"/>
    <property type="match status" value="6"/>
</dbReference>
<evidence type="ECO:0000256" key="4">
    <source>
        <dbReference type="ARBA" id="ARBA00022840"/>
    </source>
</evidence>
<dbReference type="Gene3D" id="3.30.200.20">
    <property type="entry name" value="Phosphorylase Kinase, domain 1"/>
    <property type="match status" value="1"/>
</dbReference>
<dbReference type="InterPro" id="IPR011009">
    <property type="entry name" value="Kinase-like_dom_sf"/>
</dbReference>
<dbReference type="Gene3D" id="1.10.510.10">
    <property type="entry name" value="Transferase(Phosphotransferase) domain 1"/>
    <property type="match status" value="1"/>
</dbReference>
<evidence type="ECO:0000259" key="7">
    <source>
        <dbReference type="PROSITE" id="PS50011"/>
    </source>
</evidence>
<feature type="domain" description="Protein kinase" evidence="7">
    <location>
        <begin position="31"/>
        <end position="295"/>
    </location>
</feature>
<dbReference type="PANTHER" id="PTHR43289:SF34">
    <property type="entry name" value="SERINE_THREONINE-PROTEIN KINASE YBDM-RELATED"/>
    <property type="match status" value="1"/>
</dbReference>
<feature type="region of interest" description="Disordered" evidence="6">
    <location>
        <begin position="367"/>
        <end position="400"/>
    </location>
</feature>
<dbReference type="SUPFAM" id="SSF56112">
    <property type="entry name" value="Protein kinase-like (PK-like)"/>
    <property type="match status" value="1"/>
</dbReference>
<dbReference type="InterPro" id="IPR018391">
    <property type="entry name" value="PQQ_b-propeller_rpt"/>
</dbReference>
<reference evidence="8 9" key="1">
    <citation type="submission" date="2017-03" db="EMBL/GenBank/DDBJ databases">
        <title>Draft genome sequence of Streptomyces scabrisporus NF3, endophyte isolated from Amphipterygium adstringens.</title>
        <authorList>
            <person name="Vazquez M."/>
            <person name="Ceapa C.D."/>
            <person name="Rodriguez Luna D."/>
            <person name="Sanchez Esquivel S."/>
        </authorList>
    </citation>
    <scope>NUCLEOTIDE SEQUENCE [LARGE SCALE GENOMIC DNA]</scope>
    <source>
        <strain evidence="8 9">NF3</strain>
    </source>
</reference>
<evidence type="ECO:0000256" key="5">
    <source>
        <dbReference type="PROSITE-ProRule" id="PRU10141"/>
    </source>
</evidence>
<evidence type="ECO:0000313" key="8">
    <source>
        <dbReference type="EMBL" id="OPC77331.1"/>
    </source>
</evidence>
<dbReference type="PROSITE" id="PS00108">
    <property type="entry name" value="PROTEIN_KINASE_ST"/>
    <property type="match status" value="1"/>
</dbReference>
<dbReference type="InterPro" id="IPR008271">
    <property type="entry name" value="Ser/Thr_kinase_AS"/>
</dbReference>
<accession>A0A1T3NL08</accession>
<dbReference type="GO" id="GO:0004674">
    <property type="term" value="F:protein serine/threonine kinase activity"/>
    <property type="evidence" value="ECO:0007669"/>
    <property type="project" value="TreeGrafter"/>
</dbReference>
<dbReference type="PROSITE" id="PS50011">
    <property type="entry name" value="PROTEIN_KINASE_DOM"/>
    <property type="match status" value="1"/>
</dbReference>
<organism evidence="8 9">
    <name type="scientific">Embleya scabrispora</name>
    <dbReference type="NCBI Taxonomy" id="159449"/>
    <lineage>
        <taxon>Bacteria</taxon>
        <taxon>Bacillati</taxon>
        <taxon>Actinomycetota</taxon>
        <taxon>Actinomycetes</taxon>
        <taxon>Kitasatosporales</taxon>
        <taxon>Streptomycetaceae</taxon>
        <taxon>Embleya</taxon>
    </lineage>
</organism>
<dbReference type="Pfam" id="PF00069">
    <property type="entry name" value="Pkinase"/>
    <property type="match status" value="1"/>
</dbReference>
<keyword evidence="4 5" id="KW-0067">ATP-binding</keyword>
<keyword evidence="9" id="KW-1185">Reference proteome</keyword>
<keyword evidence="1" id="KW-0808">Transferase</keyword>
<proteinExistence type="predicted"/>
<dbReference type="PROSITE" id="PS00107">
    <property type="entry name" value="PROTEIN_KINASE_ATP"/>
    <property type="match status" value="1"/>
</dbReference>
<sequence length="763" mass="77824">MIIGSVSWRPPQKRGTMEFSGAADPRRVGPYAVLGLLGAGGMGKVFLGRSAGGRTVAVKVVRPELADDPVFRARFGQEVAAARRVSGAFTAPVVDADPDAPVPWMATAFVPGVPLSTAVARHGALPGAALRMLVAGLAEALGNIHAAGLIHRDLKPSNVLVALDGPHVIDFGISRAVEGTSHTRSGAVIGSPGYMSPEQALERLLTPISDVFSLGATAYFAATGLPPFGTGNAAALMFRVAGTEPDRVPLAGLDEPLRALILRCLAKDPAERPDPAEVVEDIERQGVDVAAGSWLPAPLTADIMAVRASTLTAPPAAPILPTLPSPRIPPEPQAPPTARTIGRRALLVGVAGTVAVTGGITAAVALSNRGGGNTANAGRTSGSALPRPTGAPSAPAAVATTPLTAPDAVVRRMRDLGDPCEGLVLSGDVLVSFGLLAANGLDLDAKARWGPTSASVGVSARHRPGLVRNGVLYFCGSAGSTRVDGLHAMDVSTGKLLWSVAAPTGGLLLRVVAGILGDTVIVSGDFPGGPPARSLVWAVDTRKRDTLWQETGTDVAAVLLVPPTTASMILAGGGAIGRDGEVVVLDPATGRRGWRNPVPGGSFGAYARTRACFAGGAYVYAGSSVVAVDPLDGRQRWTFRATRGGDPFGDPVASPDGRTVYVTCAVGLIALDAATGAPRWATAPQEGSLHESDSAGIRIADGNVYVADDRANLWAVDAETGKGRWKYSDPTQDATDVLLTAVGGGRVWGANRTSLVVVAASGA</sequence>
<dbReference type="PANTHER" id="PTHR43289">
    <property type="entry name" value="MITOGEN-ACTIVATED PROTEIN KINASE KINASE KINASE 20-RELATED"/>
    <property type="match status" value="1"/>
</dbReference>
<evidence type="ECO:0000256" key="3">
    <source>
        <dbReference type="ARBA" id="ARBA00022777"/>
    </source>
</evidence>
<gene>
    <name evidence="8" type="ORF">B4N89_43205</name>
</gene>
<dbReference type="GO" id="GO:0005524">
    <property type="term" value="F:ATP binding"/>
    <property type="evidence" value="ECO:0007669"/>
    <property type="project" value="UniProtKB-UniRule"/>
</dbReference>
<dbReference type="EMBL" id="MWQN01000004">
    <property type="protein sequence ID" value="OPC77331.1"/>
    <property type="molecule type" value="Genomic_DNA"/>
</dbReference>
<dbReference type="STRING" id="159449.B4N89_43205"/>
<dbReference type="Gene3D" id="2.130.10.10">
    <property type="entry name" value="YVTN repeat-like/Quinoprotein amine dehydrogenase"/>
    <property type="match status" value="1"/>
</dbReference>
<evidence type="ECO:0000256" key="6">
    <source>
        <dbReference type="SAM" id="MobiDB-lite"/>
    </source>
</evidence>
<dbReference type="InterPro" id="IPR000719">
    <property type="entry name" value="Prot_kinase_dom"/>
</dbReference>
<dbReference type="AlphaFoldDB" id="A0A1T3NL08"/>
<evidence type="ECO:0000256" key="1">
    <source>
        <dbReference type="ARBA" id="ARBA00022679"/>
    </source>
</evidence>
<dbReference type="Proteomes" id="UP000190037">
    <property type="component" value="Unassembled WGS sequence"/>
</dbReference>
<dbReference type="InterPro" id="IPR002372">
    <property type="entry name" value="PQQ_rpt_dom"/>
</dbReference>
<dbReference type="SUPFAM" id="SSF50998">
    <property type="entry name" value="Quinoprotein alcohol dehydrogenase-like"/>
    <property type="match status" value="2"/>
</dbReference>
<dbReference type="InterPro" id="IPR011047">
    <property type="entry name" value="Quinoprotein_ADH-like_sf"/>
</dbReference>